<dbReference type="CDD" id="cd02859">
    <property type="entry name" value="E_set_AMPKbeta_like_N"/>
    <property type="match status" value="1"/>
</dbReference>
<dbReference type="SUPFAM" id="SSF81296">
    <property type="entry name" value="E set domains"/>
    <property type="match status" value="1"/>
</dbReference>
<dbReference type="Pfam" id="PF16561">
    <property type="entry name" value="AMPK1_CBM"/>
    <property type="match status" value="1"/>
</dbReference>
<dbReference type="PANTHER" id="PTHR46316">
    <property type="entry name" value="SNF1-RELATED PROTEIN KINASE REGULATORY SUBUNIT BETA-1"/>
    <property type="match status" value="1"/>
</dbReference>
<dbReference type="PANTHER" id="PTHR46316:SF2">
    <property type="entry name" value="SNF1-RELATED PROTEIN KINASE REGULATORY SUBUNIT BETA-2"/>
    <property type="match status" value="1"/>
</dbReference>
<reference evidence="4" key="1">
    <citation type="submission" date="2021-08" db="EMBL/GenBank/DDBJ databases">
        <title>WGS assembly of Ceratopteris richardii.</title>
        <authorList>
            <person name="Marchant D.B."/>
            <person name="Chen G."/>
            <person name="Jenkins J."/>
            <person name="Shu S."/>
            <person name="Leebens-Mack J."/>
            <person name="Grimwood J."/>
            <person name="Schmutz J."/>
            <person name="Soltis P."/>
            <person name="Soltis D."/>
            <person name="Chen Z.-H."/>
        </authorList>
    </citation>
    <scope>NUCLEOTIDE SEQUENCE</scope>
    <source>
        <strain evidence="4">Whitten #5841</strain>
        <tissue evidence="4">Leaf</tissue>
    </source>
</reference>
<dbReference type="Gene3D" id="2.60.40.10">
    <property type="entry name" value="Immunoglobulins"/>
    <property type="match status" value="1"/>
</dbReference>
<dbReference type="InterPro" id="IPR013783">
    <property type="entry name" value="Ig-like_fold"/>
</dbReference>
<dbReference type="Proteomes" id="UP000825935">
    <property type="component" value="Chromosome 11"/>
</dbReference>
<dbReference type="InterPro" id="IPR006828">
    <property type="entry name" value="ASC_dom"/>
</dbReference>
<sequence>MGNVSGKEGLETDGSGAESMRDLSSGMVLEPPIPAAQASSSDLTMSSTPPGISPSLITPQAPQIPLNHADDSALSWRRQMPGNNNNVHVSEGPSVATIIKWNHGGNEVAVEGSWDNWSTRLTLQRSGKDFAILKYFPQGVYHYRFLVNGEWRHSPDLPYVLDESGNAMNILDVQDNVAENLDGIADFAVPGSPESSYDSKLPGPEDYTKDPPLLPSQLYLNTQLESTFHPLGIAPNAQGNTNGMGRPQHVILNHLFVETRRATSSAPVLALGFTQRFRAKYVTVILHKPLQR</sequence>
<dbReference type="SMART" id="SM01010">
    <property type="entry name" value="AMPKBI"/>
    <property type="match status" value="1"/>
</dbReference>
<accession>A0A8T2TWA8</accession>
<organism evidence="4 5">
    <name type="scientific">Ceratopteris richardii</name>
    <name type="common">Triangle waterfern</name>
    <dbReference type="NCBI Taxonomy" id="49495"/>
    <lineage>
        <taxon>Eukaryota</taxon>
        <taxon>Viridiplantae</taxon>
        <taxon>Streptophyta</taxon>
        <taxon>Embryophyta</taxon>
        <taxon>Tracheophyta</taxon>
        <taxon>Polypodiopsida</taxon>
        <taxon>Polypodiidae</taxon>
        <taxon>Polypodiales</taxon>
        <taxon>Pteridineae</taxon>
        <taxon>Pteridaceae</taxon>
        <taxon>Parkerioideae</taxon>
        <taxon>Ceratopteris</taxon>
    </lineage>
</organism>
<evidence type="ECO:0000259" key="3">
    <source>
        <dbReference type="SMART" id="SM01010"/>
    </source>
</evidence>
<dbReference type="SUPFAM" id="SSF160219">
    <property type="entry name" value="AMPKBI-like"/>
    <property type="match status" value="1"/>
</dbReference>
<dbReference type="InterPro" id="IPR014756">
    <property type="entry name" value="Ig_E-set"/>
</dbReference>
<feature type="region of interest" description="Disordered" evidence="2">
    <location>
        <begin position="1"/>
        <end position="22"/>
    </location>
</feature>
<dbReference type="OrthoDB" id="531008at2759"/>
<name>A0A8T2TWA8_CERRI</name>
<gene>
    <name evidence="4" type="ORF">KP509_11G065100</name>
</gene>
<dbReference type="GO" id="GO:0009507">
    <property type="term" value="C:chloroplast"/>
    <property type="evidence" value="ECO:0007669"/>
    <property type="project" value="UniProtKB-ARBA"/>
</dbReference>
<keyword evidence="5" id="KW-1185">Reference proteome</keyword>
<feature type="region of interest" description="Disordered" evidence="2">
    <location>
        <begin position="36"/>
        <end position="64"/>
    </location>
</feature>
<comment type="similarity">
    <text evidence="1">Belongs to the 5'-AMP-activated protein kinase beta subunit family.</text>
</comment>
<proteinExistence type="inferred from homology"/>
<comment type="caution">
    <text evidence="4">The sequence shown here is derived from an EMBL/GenBank/DDBJ whole genome shotgun (WGS) entry which is preliminary data.</text>
</comment>
<dbReference type="InterPro" id="IPR043554">
    <property type="entry name" value="KINB"/>
</dbReference>
<dbReference type="Gene3D" id="6.20.250.60">
    <property type="match status" value="1"/>
</dbReference>
<evidence type="ECO:0000256" key="2">
    <source>
        <dbReference type="SAM" id="MobiDB-lite"/>
    </source>
</evidence>
<dbReference type="EMBL" id="CM035416">
    <property type="protein sequence ID" value="KAH7425664.1"/>
    <property type="molecule type" value="Genomic_DNA"/>
</dbReference>
<dbReference type="Pfam" id="PF04739">
    <property type="entry name" value="AMPKBI"/>
    <property type="match status" value="1"/>
</dbReference>
<evidence type="ECO:0000256" key="1">
    <source>
        <dbReference type="ARBA" id="ARBA00010926"/>
    </source>
</evidence>
<evidence type="ECO:0000313" key="5">
    <source>
        <dbReference type="Proteomes" id="UP000825935"/>
    </source>
</evidence>
<protein>
    <recommendedName>
        <fullName evidence="3">Association with the SNF1 complex (ASC) domain-containing protein</fullName>
    </recommendedName>
</protein>
<dbReference type="InterPro" id="IPR037256">
    <property type="entry name" value="ASC_dom_sf"/>
</dbReference>
<feature type="compositionally biased region" description="Polar residues" evidence="2">
    <location>
        <begin position="37"/>
        <end position="61"/>
    </location>
</feature>
<feature type="domain" description="Association with the SNF1 complex (ASC)" evidence="3">
    <location>
        <begin position="190"/>
        <end position="290"/>
    </location>
</feature>
<dbReference type="OMA" id="HEYKFMV"/>
<dbReference type="AlphaFoldDB" id="A0A8T2TWA8"/>
<dbReference type="InterPro" id="IPR032640">
    <property type="entry name" value="AMPK1_CBM"/>
</dbReference>
<evidence type="ECO:0000313" key="4">
    <source>
        <dbReference type="EMBL" id="KAH7425664.1"/>
    </source>
</evidence>